<keyword evidence="2" id="KW-0969">Cilium</keyword>
<feature type="region of interest" description="Disordered" evidence="1">
    <location>
        <begin position="1"/>
        <end position="39"/>
    </location>
</feature>
<dbReference type="SUPFAM" id="SSF160214">
    <property type="entry name" value="FlaG-like"/>
    <property type="match status" value="1"/>
</dbReference>
<sequence>MELASVNAMDGGYNTSSPRVSGAESGASRNQAGGQTTDVSVNANTLQTDTLQSGATAPHNDQKESVVDLLAHESPYRFSKDTVVRMLQETNSFLQTINTDIRLQWHEKMEMMSVQVYDQRNNRVLREFPPKEFLDRMAKIRDFVGIVLDKKV</sequence>
<name>A0A6I3SNX3_HELMO</name>
<keyword evidence="2" id="KW-0966">Cell projection</keyword>
<dbReference type="PANTHER" id="PTHR37166">
    <property type="entry name" value="PROTEIN FLAG"/>
    <property type="match status" value="1"/>
</dbReference>
<gene>
    <name evidence="2" type="ORF">GJ688_13230</name>
</gene>
<protein>
    <submittedName>
        <fullName evidence="2">Flagellar biosynthesis protein FlaG</fullName>
    </submittedName>
</protein>
<dbReference type="Gene3D" id="3.30.160.170">
    <property type="entry name" value="FlaG-like"/>
    <property type="match status" value="1"/>
</dbReference>
<reference evidence="2 3" key="1">
    <citation type="submission" date="2019-11" db="EMBL/GenBank/DDBJ databases">
        <title>Whole-genome sequence of a the green, strictly anaerobic photosynthetic bacterium Heliobacillus mobilis DSM 6151.</title>
        <authorList>
            <person name="Kyndt J.A."/>
            <person name="Meyer T.E."/>
        </authorList>
    </citation>
    <scope>NUCLEOTIDE SEQUENCE [LARGE SCALE GENOMIC DNA]</scope>
    <source>
        <strain evidence="2 3">DSM 6151</strain>
    </source>
</reference>
<dbReference type="AlphaFoldDB" id="A0A6I3SNX3"/>
<keyword evidence="3" id="KW-1185">Reference proteome</keyword>
<dbReference type="InterPro" id="IPR005186">
    <property type="entry name" value="FlaG"/>
</dbReference>
<dbReference type="InterPro" id="IPR035924">
    <property type="entry name" value="FlaG-like_sf"/>
</dbReference>
<dbReference type="Pfam" id="PF03646">
    <property type="entry name" value="FlaG"/>
    <property type="match status" value="1"/>
</dbReference>
<evidence type="ECO:0000313" key="3">
    <source>
        <dbReference type="Proteomes" id="UP000430670"/>
    </source>
</evidence>
<dbReference type="EMBL" id="WNKU01000016">
    <property type="protein sequence ID" value="MTV49937.1"/>
    <property type="molecule type" value="Genomic_DNA"/>
</dbReference>
<dbReference type="Proteomes" id="UP000430670">
    <property type="component" value="Unassembled WGS sequence"/>
</dbReference>
<dbReference type="OrthoDB" id="9799867at2"/>
<comment type="caution">
    <text evidence="2">The sequence shown here is derived from an EMBL/GenBank/DDBJ whole genome shotgun (WGS) entry which is preliminary data.</text>
</comment>
<dbReference type="RefSeq" id="WP_155477031.1">
    <property type="nucleotide sequence ID" value="NZ_WNKU01000016.1"/>
</dbReference>
<proteinExistence type="predicted"/>
<accession>A0A6I3SNX3</accession>
<organism evidence="2 3">
    <name type="scientific">Heliobacterium mobile</name>
    <name type="common">Heliobacillus mobilis</name>
    <dbReference type="NCBI Taxonomy" id="28064"/>
    <lineage>
        <taxon>Bacteria</taxon>
        <taxon>Bacillati</taxon>
        <taxon>Bacillota</taxon>
        <taxon>Clostridia</taxon>
        <taxon>Eubacteriales</taxon>
        <taxon>Heliobacteriaceae</taxon>
        <taxon>Heliobacterium</taxon>
    </lineage>
</organism>
<evidence type="ECO:0000256" key="1">
    <source>
        <dbReference type="SAM" id="MobiDB-lite"/>
    </source>
</evidence>
<feature type="compositionally biased region" description="Polar residues" evidence="1">
    <location>
        <begin position="27"/>
        <end position="39"/>
    </location>
</feature>
<dbReference type="PANTHER" id="PTHR37166:SF1">
    <property type="entry name" value="PROTEIN FLAG"/>
    <property type="match status" value="1"/>
</dbReference>
<keyword evidence="2" id="KW-0282">Flagellum</keyword>
<evidence type="ECO:0000313" key="2">
    <source>
        <dbReference type="EMBL" id="MTV49937.1"/>
    </source>
</evidence>